<organism evidence="1 2">
    <name type="scientific">Funneliformis geosporum</name>
    <dbReference type="NCBI Taxonomy" id="1117311"/>
    <lineage>
        <taxon>Eukaryota</taxon>
        <taxon>Fungi</taxon>
        <taxon>Fungi incertae sedis</taxon>
        <taxon>Mucoromycota</taxon>
        <taxon>Glomeromycotina</taxon>
        <taxon>Glomeromycetes</taxon>
        <taxon>Glomerales</taxon>
        <taxon>Glomeraceae</taxon>
        <taxon>Funneliformis</taxon>
    </lineage>
</organism>
<dbReference type="Proteomes" id="UP001153678">
    <property type="component" value="Unassembled WGS sequence"/>
</dbReference>
<comment type="caution">
    <text evidence="1">The sequence shown here is derived from an EMBL/GenBank/DDBJ whole genome shotgun (WGS) entry which is preliminary data.</text>
</comment>
<accession>A0A9W4X4F8</accession>
<feature type="non-terminal residue" evidence="1">
    <location>
        <position position="1"/>
    </location>
</feature>
<reference evidence="1" key="1">
    <citation type="submission" date="2022-08" db="EMBL/GenBank/DDBJ databases">
        <authorList>
            <person name="Kallberg Y."/>
            <person name="Tangrot J."/>
            <person name="Rosling A."/>
        </authorList>
    </citation>
    <scope>NUCLEOTIDE SEQUENCE</scope>
    <source>
        <strain evidence="1">Wild A</strain>
    </source>
</reference>
<evidence type="ECO:0000313" key="1">
    <source>
        <dbReference type="EMBL" id="CAI2185809.1"/>
    </source>
</evidence>
<protein>
    <submittedName>
        <fullName evidence="1">556_t:CDS:1</fullName>
    </submittedName>
</protein>
<evidence type="ECO:0000313" key="2">
    <source>
        <dbReference type="Proteomes" id="UP001153678"/>
    </source>
</evidence>
<name>A0A9W4X4F8_9GLOM</name>
<dbReference type="EMBL" id="CAMKVN010003874">
    <property type="protein sequence ID" value="CAI2185809.1"/>
    <property type="molecule type" value="Genomic_DNA"/>
</dbReference>
<dbReference type="OrthoDB" id="2373690at2759"/>
<proteinExistence type="predicted"/>
<gene>
    <name evidence="1" type="ORF">FWILDA_LOCUS12262</name>
</gene>
<keyword evidence="2" id="KW-1185">Reference proteome</keyword>
<sequence>IESPIITKKCNVLLNSYIPDNLESCSFIAIVSKRIHNHLPFPSVTTPSNILEQLNEIIKHEDTFNLTQYDTSYIRNIHISDDGKIFIVYMTKQQFIKFQNLKYFEINATFKCVNTTINKNTIKEWEITSYVKSINKIFTNVKTSDAYKHIFYKVFSTIEKDNGKQIEFSYLNSNSNGIGCIIADAHKGQAISLSKFLHERYPSMYIKEHLMHIYKICIVYYHRFVIIRRSYKKSSAIISLKMTLYTKIIKY</sequence>
<dbReference type="AlphaFoldDB" id="A0A9W4X4F8"/>